<gene>
    <name evidence="1" type="ORF">RM573_15650</name>
</gene>
<protein>
    <submittedName>
        <fullName evidence="1">Uncharacterized protein</fullName>
    </submittedName>
</protein>
<dbReference type="RefSeq" id="WP_311584131.1">
    <property type="nucleotide sequence ID" value="NZ_JAVRIF010000010.1"/>
</dbReference>
<proteinExistence type="predicted"/>
<evidence type="ECO:0000313" key="2">
    <source>
        <dbReference type="Proteomes" id="UP001266357"/>
    </source>
</evidence>
<comment type="caution">
    <text evidence="1">The sequence shown here is derived from an EMBL/GenBank/DDBJ whole genome shotgun (WGS) entry which is preliminary data.</text>
</comment>
<keyword evidence="2" id="KW-1185">Reference proteome</keyword>
<evidence type="ECO:0000313" key="1">
    <source>
        <dbReference type="EMBL" id="MDT0605038.1"/>
    </source>
</evidence>
<sequence length="286" mass="32782">MYQDKIKKEASIALSHKEQYKCKNIFVKSGLAPLDFVPDEGVCDATHIARDILSKRSNEDVILLSKAIDSMLNIGENLLQSLSMKLLKNSKTRTSVVLTQGRELYLLCDYFELDTLDIKKIQWSELFGTLTLMQSAEIVYLSTKTYKQDDFSRKGQQISQQHFIKELDAIQQSQKHCINELKEEIIDSIARAECFYDNKSKTLKIAKSGGKAKAKITEPLKIAVISRYSKGYSDLNPKQAGKKIFEELSLEKSPHLLLSYNQDKPLQFSTWIREFERGKYKLPLNI</sequence>
<dbReference type="Proteomes" id="UP001266357">
    <property type="component" value="Unassembled WGS sequence"/>
</dbReference>
<name>A0ABU3A7G5_9GAMM</name>
<dbReference type="EMBL" id="JAVRIF010000010">
    <property type="protein sequence ID" value="MDT0605038.1"/>
    <property type="molecule type" value="Genomic_DNA"/>
</dbReference>
<reference evidence="1 2" key="1">
    <citation type="submission" date="2023-09" db="EMBL/GenBank/DDBJ databases">
        <authorList>
            <person name="Rey-Velasco X."/>
        </authorList>
    </citation>
    <scope>NUCLEOTIDE SEQUENCE [LARGE SCALE GENOMIC DNA]</scope>
    <source>
        <strain evidence="1 2">W431</strain>
    </source>
</reference>
<accession>A0ABU3A7G5</accession>
<organism evidence="1 2">
    <name type="scientific">Thalassotalea castellviae</name>
    <dbReference type="NCBI Taxonomy" id="3075612"/>
    <lineage>
        <taxon>Bacteria</taxon>
        <taxon>Pseudomonadati</taxon>
        <taxon>Pseudomonadota</taxon>
        <taxon>Gammaproteobacteria</taxon>
        <taxon>Alteromonadales</taxon>
        <taxon>Colwelliaceae</taxon>
        <taxon>Thalassotalea</taxon>
    </lineage>
</organism>